<feature type="chain" id="PRO_5014837585" evidence="1">
    <location>
        <begin position="24"/>
        <end position="92"/>
    </location>
</feature>
<dbReference type="EMBL" id="GGFJ01012872">
    <property type="protein sequence ID" value="MBW62013.1"/>
    <property type="molecule type" value="Transcribed_RNA"/>
</dbReference>
<proteinExistence type="predicted"/>
<sequence length="92" mass="9939">MHRFTCLPFVATSLMMTSSSSFSQPFSTMLFSGGTGPSPPGAIWEGDQIRSLDSSSETNDEALLHLKHKIATKTNIGVCLHFGALLLLLLLQ</sequence>
<organism evidence="2">
    <name type="scientific">Anopheles marajoara</name>
    <dbReference type="NCBI Taxonomy" id="58244"/>
    <lineage>
        <taxon>Eukaryota</taxon>
        <taxon>Metazoa</taxon>
        <taxon>Ecdysozoa</taxon>
        <taxon>Arthropoda</taxon>
        <taxon>Hexapoda</taxon>
        <taxon>Insecta</taxon>
        <taxon>Pterygota</taxon>
        <taxon>Neoptera</taxon>
        <taxon>Endopterygota</taxon>
        <taxon>Diptera</taxon>
        <taxon>Nematocera</taxon>
        <taxon>Culicoidea</taxon>
        <taxon>Culicidae</taxon>
        <taxon>Anophelinae</taxon>
        <taxon>Anopheles</taxon>
    </lineage>
</organism>
<evidence type="ECO:0000256" key="1">
    <source>
        <dbReference type="SAM" id="SignalP"/>
    </source>
</evidence>
<accession>A0A2M4C9L1</accession>
<keyword evidence="1" id="KW-0732">Signal</keyword>
<dbReference type="AlphaFoldDB" id="A0A2M4C9L1"/>
<protein>
    <submittedName>
        <fullName evidence="2">Putative secreted protein</fullName>
    </submittedName>
</protein>
<evidence type="ECO:0000313" key="2">
    <source>
        <dbReference type="EMBL" id="MBW62013.1"/>
    </source>
</evidence>
<feature type="signal peptide" evidence="1">
    <location>
        <begin position="1"/>
        <end position="23"/>
    </location>
</feature>
<name>A0A2M4C9L1_9DIPT</name>
<reference evidence="2" key="1">
    <citation type="submission" date="2018-01" db="EMBL/GenBank/DDBJ databases">
        <title>An insight into the sialome of Amazonian anophelines.</title>
        <authorList>
            <person name="Ribeiro J.M."/>
            <person name="Scarpassa V."/>
            <person name="Calvo E."/>
        </authorList>
    </citation>
    <scope>NUCLEOTIDE SEQUENCE</scope>
    <source>
        <tissue evidence="2">Salivary glands</tissue>
    </source>
</reference>